<sequence length="2215" mass="249514">MRNWRELGEVPDSENDDSSSDETNNDDLEEPELPEPEVAVAPAAPVDLPIETPGADADQDGTVDDIWDIPSSSPEFSRHHPTSSIRKQPPPKPPPVEGQEEKAELPIQNDSLEGEKSKIQNRDTTPQSSLSSLSSISSPPDSPILPQLSSSPTRWQPNPPPVQIPSTPPRLPSSHPPVPSSSPYPIPDAPRIPSSSPQPLEAPQITDVPEESPRRTAIRLERSLRPRKPIQQHPYLLENAKYATFMKSHGVKPIKVVQASQSTRETEEEDSQEQEFQDEESQETPPVLFDNSDVDELVLSPSLPKTSPGHNLRASSQRTNGGSNTDATSMSDGEDLPDLHNLKPISVKKRSRTLQSLKRPSSTQQLSSARRKRPRVIPDDSSPIFPSRLAPPLITRSLPSSPLAREISQQDLETTRRSPTRRLSNTPSIAFFDVRRQETPIVIEDDESQDTPIFVQDNKPEETPILQDDDHNESSDAESNPSGESSGSESEVVREHSRRIRGVLPASWLRLNQPAPKAPVRQPRYTPEPPEPIIRKGVALPKPGTQRPPPSTAFLFDDSEESDGEPSGFQAASSTRPPSTAPATTILIDDDASSGMEDDMVDWMLPGRKRQSSNLTSERSKKQKKTATQSVFKGRPGQTLRQPKITSALSRSKSAATASTSRTRGINKPRHSTTQSKRKRAVTPPLLSILDVIEPDAPNFLKIAARTAKKKKTMGKSSPSRKIISLASRADNIDALSTLRAWKSGKTQPRVAPELSKRPTQPKKRPVMREVSKNVPSRAQPARPKQKTHSGELLRQSNLESFVLVEDENDEVPQHSEAPPHPKPAIRKKPIQDRGPWMRPAQLEEDEDEDKRRQLNARKRRLDAFYKRAQQVLNLPIDDGPRTRIDVDFTLQRGSAHQNDAQTSLAPQDSTMTTRDKPRVAKSRYRKTRRPRHVDIEAPQYLRANDPLPAEVFAVNVEDPKPDQPQDKLQGLGSYGTIYTQHFDVFPLDIGVFFHQSTVIGRGLVQKALESSFTERLRHQKASVSWTSGEGVVFRWGVWDDKTSSELGILVDWIGEQLSNTEAESPMVGAPSPIEASDFILCYILKSLSVADELAEKAVVARCMEVFTSFTARFDSLEWKDTSVRSTTKRFEVASRFNVAMLAVRSISLAGSNPMETMKVEDVITKLCRTTIKHLLQSGLDELREVYGDLQQSSFRERGIRSDRVLVNCWVIVLRVLESVNIPRSSFWDVTQSVMLSNGAASGLNMHTFEQLWQNMFTLLPLCEIDNAGILIPGLRKTAPMEGWTLPQRLLKRVFELYQRNPRQPASFNEYCRALVARCHFLVQQWGWRKYTVILGTIFDFFGSQNLANLRNEEVYKSPRFLEELGGGNPSLFIQPEDRCFHIFIKLLALAIKKLKELGRVNDIKNLVARTLPNHNRQYHKEDTIHQHDLAALRNHHDLLCNLFWVSPPDLRPAVHLIEKLVVPASAHKEACLISIRAWSQLARFVISNGEGVDAFRPFAVWRNNIFNQVLDQYLSAESDIEQQFRALAHEGFQGISKEMRDDMIAKNKASALDVLALSVKTSLVVLQKAPTLEAAMYGLNTTQLQKVFTSLDFHSQKFDWSILSVALDTFGNFVARIDQASEEQYSSEFLNNSQSVHSRTLEEAILMVNEQLARDFFWMSRTILSLPTPDSFFEQNPQTICVEKTITLAAKLASRFIKDRLTKLSSYFTPGKYSIFSSLPKDNLTGERKYLPLFLAHLLKNQIFDFRDIGTSLLGLWILSIIKPYSLLQYENFLGETLEHQNLPFIQSVSVIPPTSPDYTTNYHFFLSALQYMRQSLRSASSSTARKSLREEYSSILTLCQTRIKSDLSSSLYSNTADYIKFIQQLISLLKSHGVNIVTIDSFFLQPSRVYSPPMHDLTLHAAGIIAYGVRLSERDTSAGPQLFWYLWNSFKLAFGNGKLREEIKILKKVLREEKNVRGFVMSKILPAVLMGVFMDGRGRGEQGWLILEVWVWVLKGVLREGIMPLELRGEEEVEGIGLMLRLVGGWLSRGWDDLDENWVCLLAQVMELVELLRSNVVELMASSSEEIMKGVRALEKGFEVFKKWAFPCDLDEEDEEDGRREAEEVEQVIAVSPEIQGYAKTIATDVGNNWRVDRERIYIKMAGATTTTTGMGEVSVEYTRWDYGEVVDVAEMVIEKWRESLGGKWRESLGGKGRKKRRREVDVGVEEGVDLIF</sequence>
<dbReference type="GO" id="GO:0005634">
    <property type="term" value="C:nucleus"/>
    <property type="evidence" value="ECO:0007669"/>
    <property type="project" value="InterPro"/>
</dbReference>
<feature type="compositionally biased region" description="Basic residues" evidence="1">
    <location>
        <begin position="665"/>
        <end position="681"/>
    </location>
</feature>
<organism evidence="2 3">
    <name type="scientific">Podospora fimiseda</name>
    <dbReference type="NCBI Taxonomy" id="252190"/>
    <lineage>
        <taxon>Eukaryota</taxon>
        <taxon>Fungi</taxon>
        <taxon>Dikarya</taxon>
        <taxon>Ascomycota</taxon>
        <taxon>Pezizomycotina</taxon>
        <taxon>Sordariomycetes</taxon>
        <taxon>Sordariomycetidae</taxon>
        <taxon>Sordariales</taxon>
        <taxon>Podosporaceae</taxon>
        <taxon>Podospora</taxon>
    </lineage>
</organism>
<dbReference type="GO" id="GO:0031297">
    <property type="term" value="P:replication fork processing"/>
    <property type="evidence" value="ECO:0007669"/>
    <property type="project" value="InterPro"/>
</dbReference>
<evidence type="ECO:0000256" key="1">
    <source>
        <dbReference type="SAM" id="MobiDB-lite"/>
    </source>
</evidence>
<feature type="compositionally biased region" description="Pro residues" evidence="1">
    <location>
        <begin position="157"/>
        <end position="190"/>
    </location>
</feature>
<feature type="compositionally biased region" description="Basic residues" evidence="1">
    <location>
        <begin position="920"/>
        <end position="929"/>
    </location>
</feature>
<evidence type="ECO:0000313" key="2">
    <source>
        <dbReference type="EMBL" id="KAK4221840.1"/>
    </source>
</evidence>
<feature type="region of interest" description="Disordered" evidence="1">
    <location>
        <begin position="256"/>
        <end position="682"/>
    </location>
</feature>
<dbReference type="GO" id="GO:0035361">
    <property type="term" value="C:Cul8-RING ubiquitin ligase complex"/>
    <property type="evidence" value="ECO:0007669"/>
    <property type="project" value="TreeGrafter"/>
</dbReference>
<reference evidence="2" key="2">
    <citation type="submission" date="2023-05" db="EMBL/GenBank/DDBJ databases">
        <authorList>
            <consortium name="Lawrence Berkeley National Laboratory"/>
            <person name="Steindorff A."/>
            <person name="Hensen N."/>
            <person name="Bonometti L."/>
            <person name="Westerberg I."/>
            <person name="Brannstrom I.O."/>
            <person name="Guillou S."/>
            <person name="Cros-Aarteil S."/>
            <person name="Calhoun S."/>
            <person name="Haridas S."/>
            <person name="Kuo A."/>
            <person name="Mondo S."/>
            <person name="Pangilinan J."/>
            <person name="Riley R."/>
            <person name="Labutti K."/>
            <person name="Andreopoulos B."/>
            <person name="Lipzen A."/>
            <person name="Chen C."/>
            <person name="Yanf M."/>
            <person name="Daum C."/>
            <person name="Ng V."/>
            <person name="Clum A."/>
            <person name="Ohm R."/>
            <person name="Martin F."/>
            <person name="Silar P."/>
            <person name="Natvig D."/>
            <person name="Lalanne C."/>
            <person name="Gautier V."/>
            <person name="Ament-Velasquez S.L."/>
            <person name="Kruys A."/>
            <person name="Hutchinson M.I."/>
            <person name="Powell A.J."/>
            <person name="Barry K."/>
            <person name="Miller A.N."/>
            <person name="Grigoriev I.V."/>
            <person name="Debuchy R."/>
            <person name="Gladieux P."/>
            <person name="Thoren M.H."/>
            <person name="Johannesson H."/>
        </authorList>
    </citation>
    <scope>NUCLEOTIDE SEQUENCE</scope>
    <source>
        <strain evidence="2">CBS 990.96</strain>
    </source>
</reference>
<feature type="compositionally biased region" description="Acidic residues" evidence="1">
    <location>
        <begin position="9"/>
        <end position="35"/>
    </location>
</feature>
<dbReference type="Proteomes" id="UP001301958">
    <property type="component" value="Unassembled WGS sequence"/>
</dbReference>
<feature type="region of interest" description="Disordered" evidence="1">
    <location>
        <begin position="1"/>
        <end position="233"/>
    </location>
</feature>
<dbReference type="Pfam" id="PF09462">
    <property type="entry name" value="Mus7"/>
    <property type="match status" value="1"/>
</dbReference>
<feature type="compositionally biased region" description="Low complexity" evidence="1">
    <location>
        <begin position="123"/>
        <end position="152"/>
    </location>
</feature>
<protein>
    <submittedName>
        <fullName evidence="2">Protein mms22</fullName>
    </submittedName>
</protein>
<comment type="caution">
    <text evidence="2">The sequence shown here is derived from an EMBL/GenBank/DDBJ whole genome shotgun (WGS) entry which is preliminary data.</text>
</comment>
<feature type="compositionally biased region" description="Acidic residues" evidence="1">
    <location>
        <begin position="588"/>
        <end position="601"/>
    </location>
</feature>
<feature type="compositionally biased region" description="Acidic residues" evidence="1">
    <location>
        <begin position="266"/>
        <end position="282"/>
    </location>
</feature>
<dbReference type="PANTHER" id="PTHR28122">
    <property type="entry name" value="E3 UBIQUITIN-PROTEIN LIGASE SUBSTRATE RECEPTOR MMS22"/>
    <property type="match status" value="1"/>
</dbReference>
<feature type="compositionally biased region" description="Basic and acidic residues" evidence="1">
    <location>
        <begin position="458"/>
        <end position="474"/>
    </location>
</feature>
<keyword evidence="3" id="KW-1185">Reference proteome</keyword>
<dbReference type="InterPro" id="IPR019021">
    <property type="entry name" value="Mms22"/>
</dbReference>
<dbReference type="GO" id="GO:0000724">
    <property type="term" value="P:double-strand break repair via homologous recombination"/>
    <property type="evidence" value="ECO:0007669"/>
    <property type="project" value="TreeGrafter"/>
</dbReference>
<feature type="compositionally biased region" description="Acidic residues" evidence="1">
    <location>
        <begin position="57"/>
        <end position="67"/>
    </location>
</feature>
<dbReference type="PANTHER" id="PTHR28122:SF1">
    <property type="entry name" value="E3 UBIQUITIN-PROTEIN LIGASE SUBSTRATE RECEPTOR MMS22"/>
    <property type="match status" value="1"/>
</dbReference>
<feature type="compositionally biased region" description="Polar residues" evidence="1">
    <location>
        <begin position="895"/>
        <end position="913"/>
    </location>
</feature>
<proteinExistence type="predicted"/>
<evidence type="ECO:0000313" key="3">
    <source>
        <dbReference type="Proteomes" id="UP001301958"/>
    </source>
</evidence>
<feature type="region of interest" description="Disordered" evidence="1">
    <location>
        <begin position="744"/>
        <end position="852"/>
    </location>
</feature>
<feature type="compositionally biased region" description="Low complexity" evidence="1">
    <location>
        <begin position="646"/>
        <end position="664"/>
    </location>
</feature>
<feature type="region of interest" description="Disordered" evidence="1">
    <location>
        <begin position="895"/>
        <end position="929"/>
    </location>
</feature>
<feature type="compositionally biased region" description="Low complexity" evidence="1">
    <location>
        <begin position="36"/>
        <end position="49"/>
    </location>
</feature>
<accession>A0AAN6YQ19</accession>
<feature type="compositionally biased region" description="Polar residues" evidence="1">
    <location>
        <begin position="353"/>
        <end position="368"/>
    </location>
</feature>
<dbReference type="EMBL" id="MU865511">
    <property type="protein sequence ID" value="KAK4221840.1"/>
    <property type="molecule type" value="Genomic_DNA"/>
</dbReference>
<feature type="compositionally biased region" description="Basic and acidic residues" evidence="1">
    <location>
        <begin position="211"/>
        <end position="224"/>
    </location>
</feature>
<feature type="compositionally biased region" description="Polar residues" evidence="1">
    <location>
        <begin position="303"/>
        <end position="331"/>
    </location>
</feature>
<gene>
    <name evidence="2" type="ORF">QBC38DRAFT_448807</name>
</gene>
<feature type="compositionally biased region" description="Low complexity" evidence="1">
    <location>
        <begin position="571"/>
        <end position="585"/>
    </location>
</feature>
<reference evidence="2" key="1">
    <citation type="journal article" date="2023" name="Mol. Phylogenet. Evol.">
        <title>Genome-scale phylogeny and comparative genomics of the fungal order Sordariales.</title>
        <authorList>
            <person name="Hensen N."/>
            <person name="Bonometti L."/>
            <person name="Westerberg I."/>
            <person name="Brannstrom I.O."/>
            <person name="Guillou S."/>
            <person name="Cros-Aarteil S."/>
            <person name="Calhoun S."/>
            <person name="Haridas S."/>
            <person name="Kuo A."/>
            <person name="Mondo S."/>
            <person name="Pangilinan J."/>
            <person name="Riley R."/>
            <person name="LaButti K."/>
            <person name="Andreopoulos B."/>
            <person name="Lipzen A."/>
            <person name="Chen C."/>
            <person name="Yan M."/>
            <person name="Daum C."/>
            <person name="Ng V."/>
            <person name="Clum A."/>
            <person name="Steindorff A."/>
            <person name="Ohm R.A."/>
            <person name="Martin F."/>
            <person name="Silar P."/>
            <person name="Natvig D.O."/>
            <person name="Lalanne C."/>
            <person name="Gautier V."/>
            <person name="Ament-Velasquez S.L."/>
            <person name="Kruys A."/>
            <person name="Hutchinson M.I."/>
            <person name="Powell A.J."/>
            <person name="Barry K."/>
            <person name="Miller A.N."/>
            <person name="Grigoriev I.V."/>
            <person name="Debuchy R."/>
            <person name="Gladieux P."/>
            <person name="Hiltunen Thoren M."/>
            <person name="Johannesson H."/>
        </authorList>
    </citation>
    <scope>NUCLEOTIDE SEQUENCE</scope>
    <source>
        <strain evidence="2">CBS 990.96</strain>
    </source>
</reference>
<name>A0AAN6YQ19_9PEZI</name>